<dbReference type="AlphaFoldDB" id="A0AAW9JRM4"/>
<evidence type="ECO:0000259" key="9">
    <source>
        <dbReference type="Pfam" id="PF17727"/>
    </source>
</evidence>
<evidence type="ECO:0000259" key="8">
    <source>
        <dbReference type="Pfam" id="PF05848"/>
    </source>
</evidence>
<dbReference type="Pfam" id="PF05848">
    <property type="entry name" value="CtsR"/>
    <property type="match status" value="1"/>
</dbReference>
<evidence type="ECO:0000256" key="5">
    <source>
        <dbReference type="ARBA" id="ARBA00023125"/>
    </source>
</evidence>
<feature type="domain" description="CtsR N-terminal HTH" evidence="8">
    <location>
        <begin position="5"/>
        <end position="74"/>
    </location>
</feature>
<evidence type="ECO:0000256" key="1">
    <source>
        <dbReference type="ARBA" id="ARBA00010189"/>
    </source>
</evidence>
<keyword evidence="3 7" id="KW-0678">Repressor</keyword>
<comment type="caution">
    <text evidence="10">The sequence shown here is derived from an EMBL/GenBank/DDBJ whole genome shotgun (WGS) entry which is preliminary data.</text>
</comment>
<dbReference type="Gene3D" id="1.10.1200.150">
    <property type="entry name" value="Transcriptional regulator CtsR, C-terminal domain"/>
    <property type="match status" value="1"/>
</dbReference>
<dbReference type="PIRSF" id="PIRSF010607">
    <property type="entry name" value="Txn_repr_CtsR"/>
    <property type="match status" value="1"/>
</dbReference>
<evidence type="ECO:0000256" key="2">
    <source>
        <dbReference type="ARBA" id="ARBA00014129"/>
    </source>
</evidence>
<name>A0AAW9JRM4_CARML</name>
<reference evidence="10" key="1">
    <citation type="submission" date="2023-08" db="EMBL/GenBank/DDBJ databases">
        <title>Genomic characterization of piscicolin 126 produced by Carnobacterium maltaromaticum CM22 strain isolated from salmon (Salmo salar).</title>
        <authorList>
            <person name="Gonzalez-Gragera E."/>
            <person name="Garcia-Lopez J.D."/>
            <person name="Teso-Perez C."/>
            <person name="Gimenez-Hernandez I."/>
            <person name="Peralta-Sanchez J.M."/>
            <person name="Valdivia E."/>
            <person name="Montalban-Lopez M."/>
            <person name="Martin-Platero A.M."/>
            <person name="Banos A."/>
            <person name="Martinez-Bueno M."/>
        </authorList>
    </citation>
    <scope>NUCLEOTIDE SEQUENCE</scope>
    <source>
        <strain evidence="10">CM22</strain>
    </source>
</reference>
<organism evidence="10 11">
    <name type="scientific">Carnobacterium maltaromaticum</name>
    <name type="common">Carnobacterium piscicola</name>
    <dbReference type="NCBI Taxonomy" id="2751"/>
    <lineage>
        <taxon>Bacteria</taxon>
        <taxon>Bacillati</taxon>
        <taxon>Bacillota</taxon>
        <taxon>Bacilli</taxon>
        <taxon>Lactobacillales</taxon>
        <taxon>Carnobacteriaceae</taxon>
        <taxon>Carnobacterium</taxon>
    </lineage>
</organism>
<accession>A0AAW9JRM4</accession>
<gene>
    <name evidence="10" type="ORF">RAK27_12120</name>
</gene>
<feature type="domain" description="CtsR C-terminal dimerization" evidence="9">
    <location>
        <begin position="77"/>
        <end position="148"/>
    </location>
</feature>
<dbReference type="InterPro" id="IPR041908">
    <property type="entry name" value="CtsR_C_sf"/>
</dbReference>
<dbReference type="EMBL" id="JAVBVO010000003">
    <property type="protein sequence ID" value="MDZ5759410.1"/>
    <property type="molecule type" value="Genomic_DNA"/>
</dbReference>
<evidence type="ECO:0000313" key="10">
    <source>
        <dbReference type="EMBL" id="MDZ5759410.1"/>
    </source>
</evidence>
<evidence type="ECO:0000313" key="11">
    <source>
        <dbReference type="Proteomes" id="UP001290462"/>
    </source>
</evidence>
<dbReference type="InterPro" id="IPR040465">
    <property type="entry name" value="CtsR_N"/>
</dbReference>
<dbReference type="InterPro" id="IPR008463">
    <property type="entry name" value="CtsR"/>
</dbReference>
<sequence>MQNQNMSDIIEAYLKQVLTAHEQIEIRRSEMANQFNCVPSQINYVINTRFTIQQGYLVESKRGGGGYIRIIKVKLLDKAEMLDAMIQIIGDKISQKDAYSIVQKLYEDDMLTKREATLILSAMEKPVLTLCGKLENELRAQILIAFLNNLRYE</sequence>
<dbReference type="InterPro" id="IPR041473">
    <property type="entry name" value="CtsR_C"/>
</dbReference>
<comment type="similarity">
    <text evidence="1 7">Belongs to the CtsR family.</text>
</comment>
<keyword evidence="6 7" id="KW-0804">Transcription</keyword>
<evidence type="ECO:0000256" key="3">
    <source>
        <dbReference type="ARBA" id="ARBA00022491"/>
    </source>
</evidence>
<dbReference type="GeneID" id="83604727"/>
<evidence type="ECO:0000256" key="7">
    <source>
        <dbReference type="PIRNR" id="PIRNR010607"/>
    </source>
</evidence>
<dbReference type="GO" id="GO:0006355">
    <property type="term" value="P:regulation of DNA-templated transcription"/>
    <property type="evidence" value="ECO:0007669"/>
    <property type="project" value="UniProtKB-UniRule"/>
</dbReference>
<evidence type="ECO:0000256" key="4">
    <source>
        <dbReference type="ARBA" id="ARBA00023015"/>
    </source>
</evidence>
<proteinExistence type="inferred from homology"/>
<keyword evidence="5 7" id="KW-0238">DNA-binding</keyword>
<dbReference type="Pfam" id="PF17727">
    <property type="entry name" value="CtsR_C"/>
    <property type="match status" value="1"/>
</dbReference>
<keyword evidence="4 7" id="KW-0805">Transcription regulation</keyword>
<dbReference type="RefSeq" id="WP_010049704.1">
    <property type="nucleotide sequence ID" value="NZ_CAJGUR010000012.1"/>
</dbReference>
<dbReference type="GO" id="GO:0003677">
    <property type="term" value="F:DNA binding"/>
    <property type="evidence" value="ECO:0007669"/>
    <property type="project" value="UniProtKB-UniRule"/>
</dbReference>
<dbReference type="InterPro" id="IPR041902">
    <property type="entry name" value="CtsR_N_sf"/>
</dbReference>
<protein>
    <recommendedName>
        <fullName evidence="2 7">Transcriptional regulator CtsR</fullName>
    </recommendedName>
</protein>
<evidence type="ECO:0000256" key="6">
    <source>
        <dbReference type="ARBA" id="ARBA00023163"/>
    </source>
</evidence>
<dbReference type="Proteomes" id="UP001290462">
    <property type="component" value="Unassembled WGS sequence"/>
</dbReference>
<dbReference type="Gene3D" id="3.30.56.130">
    <property type="entry name" value="Transcriptional regulator CtsR, winged HTH domain"/>
    <property type="match status" value="1"/>
</dbReference>